<proteinExistence type="predicted"/>
<dbReference type="InterPro" id="IPR035979">
    <property type="entry name" value="RBD_domain_sf"/>
</dbReference>
<dbReference type="Pfam" id="PF00076">
    <property type="entry name" value="RRM_1"/>
    <property type="match status" value="1"/>
</dbReference>
<dbReference type="PROSITE" id="PS50102">
    <property type="entry name" value="RRM"/>
    <property type="match status" value="1"/>
</dbReference>
<dbReference type="SUPFAM" id="SSF54928">
    <property type="entry name" value="RNA-binding domain, RBD"/>
    <property type="match status" value="1"/>
</dbReference>
<dbReference type="RefSeq" id="XP_007866058.1">
    <property type="nucleotide sequence ID" value="XM_007867867.1"/>
</dbReference>
<dbReference type="PANTHER" id="PTHR23236:SF95">
    <property type="entry name" value="NUCLEOLAR PROTEIN 13"/>
    <property type="match status" value="1"/>
</dbReference>
<accession>S7RSQ5</accession>
<dbReference type="AlphaFoldDB" id="S7RSQ5"/>
<dbReference type="OMA" id="RIRCNYA"/>
<dbReference type="KEGG" id="gtr:GLOTRDRAFT_128942"/>
<gene>
    <name evidence="5" type="ORF">GLOTRDRAFT_128942</name>
</gene>
<dbReference type="Gene3D" id="3.30.70.330">
    <property type="match status" value="1"/>
</dbReference>
<keyword evidence="1 2" id="KW-0694">RNA-binding</keyword>
<dbReference type="GeneID" id="19301824"/>
<dbReference type="SMART" id="SM00360">
    <property type="entry name" value="RRM"/>
    <property type="match status" value="1"/>
</dbReference>
<organism evidence="5 6">
    <name type="scientific">Gloeophyllum trabeum (strain ATCC 11539 / FP-39264 / Madison 617)</name>
    <name type="common">Brown rot fungus</name>
    <dbReference type="NCBI Taxonomy" id="670483"/>
    <lineage>
        <taxon>Eukaryota</taxon>
        <taxon>Fungi</taxon>
        <taxon>Dikarya</taxon>
        <taxon>Basidiomycota</taxon>
        <taxon>Agaricomycotina</taxon>
        <taxon>Agaricomycetes</taxon>
        <taxon>Gloeophyllales</taxon>
        <taxon>Gloeophyllaceae</taxon>
        <taxon>Gloeophyllum</taxon>
    </lineage>
</organism>
<feature type="domain" description="RRM" evidence="4">
    <location>
        <begin position="65"/>
        <end position="145"/>
    </location>
</feature>
<name>S7RSQ5_GLOTA</name>
<dbReference type="InterPro" id="IPR000504">
    <property type="entry name" value="RRM_dom"/>
</dbReference>
<dbReference type="HOGENOM" id="CLU_1547745_0_0_1"/>
<evidence type="ECO:0000313" key="6">
    <source>
        <dbReference type="Proteomes" id="UP000030669"/>
    </source>
</evidence>
<evidence type="ECO:0000256" key="2">
    <source>
        <dbReference type="PROSITE-ProRule" id="PRU00176"/>
    </source>
</evidence>
<dbReference type="InterPro" id="IPR012677">
    <property type="entry name" value="Nucleotide-bd_a/b_plait_sf"/>
</dbReference>
<dbReference type="EMBL" id="KB469301">
    <property type="protein sequence ID" value="EPQ56074.1"/>
    <property type="molecule type" value="Genomic_DNA"/>
</dbReference>
<protein>
    <recommendedName>
        <fullName evidence="4">RRM domain-containing protein</fullName>
    </recommendedName>
</protein>
<dbReference type="eggNOG" id="KOG0154">
    <property type="taxonomic scope" value="Eukaryota"/>
</dbReference>
<dbReference type="GO" id="GO:0003723">
    <property type="term" value="F:RNA binding"/>
    <property type="evidence" value="ECO:0007669"/>
    <property type="project" value="UniProtKB-UniRule"/>
</dbReference>
<reference evidence="5 6" key="1">
    <citation type="journal article" date="2012" name="Science">
        <title>The Paleozoic origin of enzymatic lignin decomposition reconstructed from 31 fungal genomes.</title>
        <authorList>
            <person name="Floudas D."/>
            <person name="Binder M."/>
            <person name="Riley R."/>
            <person name="Barry K."/>
            <person name="Blanchette R.A."/>
            <person name="Henrissat B."/>
            <person name="Martinez A.T."/>
            <person name="Otillar R."/>
            <person name="Spatafora J.W."/>
            <person name="Yadav J.S."/>
            <person name="Aerts A."/>
            <person name="Benoit I."/>
            <person name="Boyd A."/>
            <person name="Carlson A."/>
            <person name="Copeland A."/>
            <person name="Coutinho P.M."/>
            <person name="de Vries R.P."/>
            <person name="Ferreira P."/>
            <person name="Findley K."/>
            <person name="Foster B."/>
            <person name="Gaskell J."/>
            <person name="Glotzer D."/>
            <person name="Gorecki P."/>
            <person name="Heitman J."/>
            <person name="Hesse C."/>
            <person name="Hori C."/>
            <person name="Igarashi K."/>
            <person name="Jurgens J.A."/>
            <person name="Kallen N."/>
            <person name="Kersten P."/>
            <person name="Kohler A."/>
            <person name="Kuees U."/>
            <person name="Kumar T.K.A."/>
            <person name="Kuo A."/>
            <person name="LaButti K."/>
            <person name="Larrondo L.F."/>
            <person name="Lindquist E."/>
            <person name="Ling A."/>
            <person name="Lombard V."/>
            <person name="Lucas S."/>
            <person name="Lundell T."/>
            <person name="Martin R."/>
            <person name="McLaughlin D.J."/>
            <person name="Morgenstern I."/>
            <person name="Morin E."/>
            <person name="Murat C."/>
            <person name="Nagy L.G."/>
            <person name="Nolan M."/>
            <person name="Ohm R.A."/>
            <person name="Patyshakuliyeva A."/>
            <person name="Rokas A."/>
            <person name="Ruiz-Duenas F.J."/>
            <person name="Sabat G."/>
            <person name="Salamov A."/>
            <person name="Samejima M."/>
            <person name="Schmutz J."/>
            <person name="Slot J.C."/>
            <person name="St John F."/>
            <person name="Stenlid J."/>
            <person name="Sun H."/>
            <person name="Sun S."/>
            <person name="Syed K."/>
            <person name="Tsang A."/>
            <person name="Wiebenga A."/>
            <person name="Young D."/>
            <person name="Pisabarro A."/>
            <person name="Eastwood D.C."/>
            <person name="Martin F."/>
            <person name="Cullen D."/>
            <person name="Grigoriev I.V."/>
            <person name="Hibbett D.S."/>
        </authorList>
    </citation>
    <scope>NUCLEOTIDE SEQUENCE [LARGE SCALE GENOMIC DNA]</scope>
    <source>
        <strain evidence="5 6">ATCC 11539</strain>
    </source>
</reference>
<sequence length="173" mass="19177">MFKASLQRQLRSLTCASARRSLVAARPRSAFLSQTPARSLSHTPVAAKSFGVSENKGQGDSDPSKTIYLGNLPYRATEDDIREAGQQFGPVKRVTMGRFLDTGKSKGYAHIEFETLDAAKAMMDAHRADPFYFGDRSARVDFAKPTTPREGRDDNGRREYSHGGRRDDGFGDR</sequence>
<dbReference type="OrthoDB" id="439808at2759"/>
<keyword evidence="6" id="KW-1185">Reference proteome</keyword>
<dbReference type="GO" id="GO:0005730">
    <property type="term" value="C:nucleolus"/>
    <property type="evidence" value="ECO:0007669"/>
    <property type="project" value="TreeGrafter"/>
</dbReference>
<dbReference type="Proteomes" id="UP000030669">
    <property type="component" value="Unassembled WGS sequence"/>
</dbReference>
<dbReference type="PANTHER" id="PTHR23236">
    <property type="entry name" value="EUKARYOTIC TRANSLATION INITIATION FACTOR 4B/4H"/>
    <property type="match status" value="1"/>
</dbReference>
<evidence type="ECO:0000256" key="3">
    <source>
        <dbReference type="SAM" id="MobiDB-lite"/>
    </source>
</evidence>
<evidence type="ECO:0000313" key="5">
    <source>
        <dbReference type="EMBL" id="EPQ56074.1"/>
    </source>
</evidence>
<feature type="region of interest" description="Disordered" evidence="3">
    <location>
        <begin position="137"/>
        <end position="173"/>
    </location>
</feature>
<dbReference type="STRING" id="670483.S7RSQ5"/>
<evidence type="ECO:0000256" key="1">
    <source>
        <dbReference type="ARBA" id="ARBA00022884"/>
    </source>
</evidence>
<evidence type="ECO:0000259" key="4">
    <source>
        <dbReference type="PROSITE" id="PS50102"/>
    </source>
</evidence>